<feature type="transmembrane region" description="Helical" evidence="1">
    <location>
        <begin position="108"/>
        <end position="132"/>
    </location>
</feature>
<dbReference type="EMBL" id="BSNS01000020">
    <property type="protein sequence ID" value="GLQ56659.1"/>
    <property type="molecule type" value="Genomic_DNA"/>
</dbReference>
<feature type="transmembrane region" description="Helical" evidence="1">
    <location>
        <begin position="74"/>
        <end position="96"/>
    </location>
</feature>
<dbReference type="InterPro" id="IPR045708">
    <property type="entry name" value="DUF6064"/>
</dbReference>
<feature type="transmembrane region" description="Helical" evidence="1">
    <location>
        <begin position="166"/>
        <end position="185"/>
    </location>
</feature>
<evidence type="ECO:0000313" key="2">
    <source>
        <dbReference type="EMBL" id="GLQ56659.1"/>
    </source>
</evidence>
<feature type="transmembrane region" description="Helical" evidence="1">
    <location>
        <begin position="20"/>
        <end position="39"/>
    </location>
</feature>
<protein>
    <recommendedName>
        <fullName evidence="4">AmiS/UreI family transporter</fullName>
    </recommendedName>
</protein>
<feature type="transmembrane region" description="Helical" evidence="1">
    <location>
        <begin position="138"/>
        <end position="159"/>
    </location>
</feature>
<evidence type="ECO:0008006" key="4">
    <source>
        <dbReference type="Google" id="ProtNLM"/>
    </source>
</evidence>
<name>A0ABQ5W9Z6_9HYPH</name>
<keyword evidence="1" id="KW-0472">Membrane</keyword>
<organism evidence="2 3">
    <name type="scientific">Devosia nitrariae</name>
    <dbReference type="NCBI Taxonomy" id="2071872"/>
    <lineage>
        <taxon>Bacteria</taxon>
        <taxon>Pseudomonadati</taxon>
        <taxon>Pseudomonadota</taxon>
        <taxon>Alphaproteobacteria</taxon>
        <taxon>Hyphomicrobiales</taxon>
        <taxon>Devosiaceae</taxon>
        <taxon>Devosia</taxon>
    </lineage>
</organism>
<gene>
    <name evidence="2" type="ORF">GCM10010862_39180</name>
</gene>
<evidence type="ECO:0000256" key="1">
    <source>
        <dbReference type="SAM" id="Phobius"/>
    </source>
</evidence>
<evidence type="ECO:0000313" key="3">
    <source>
        <dbReference type="Proteomes" id="UP001156691"/>
    </source>
</evidence>
<keyword evidence="1" id="KW-1133">Transmembrane helix</keyword>
<feature type="transmembrane region" description="Helical" evidence="1">
    <location>
        <begin position="191"/>
        <end position="206"/>
    </location>
</feature>
<sequence length="217" mass="23556">MLPFSREGFIGVFVDYNLAVWPLQIVAYVVGVGMVALLFRSSSLSGRLIAAGLAAMWLWTGVVYHGIYFSTINAAAVLFGILFALQGAAFLYFGVVRGHLQFAPPSRPIGWIGTALVGYAAILYPMIGIWVGHEYAEMPMFGITPCPVTIFTFGLLLLTTDRFSRWLLVIPFLWTLVGGSAAFLLGIPQDWLLLFTGVVAGSLLMWRDGRAGKAATA</sequence>
<dbReference type="RefSeq" id="WP_284342047.1">
    <property type="nucleotide sequence ID" value="NZ_BSNS01000020.1"/>
</dbReference>
<keyword evidence="1" id="KW-0812">Transmembrane</keyword>
<accession>A0ABQ5W9Z6</accession>
<keyword evidence="3" id="KW-1185">Reference proteome</keyword>
<dbReference type="Pfam" id="PF19540">
    <property type="entry name" value="DUF6064"/>
    <property type="match status" value="1"/>
</dbReference>
<reference evidence="3" key="1">
    <citation type="journal article" date="2019" name="Int. J. Syst. Evol. Microbiol.">
        <title>The Global Catalogue of Microorganisms (GCM) 10K type strain sequencing project: providing services to taxonomists for standard genome sequencing and annotation.</title>
        <authorList>
            <consortium name="The Broad Institute Genomics Platform"/>
            <consortium name="The Broad Institute Genome Sequencing Center for Infectious Disease"/>
            <person name="Wu L."/>
            <person name="Ma J."/>
        </authorList>
    </citation>
    <scope>NUCLEOTIDE SEQUENCE [LARGE SCALE GENOMIC DNA]</scope>
    <source>
        <strain evidence="3">NBRC 112416</strain>
    </source>
</reference>
<proteinExistence type="predicted"/>
<feature type="transmembrane region" description="Helical" evidence="1">
    <location>
        <begin position="48"/>
        <end position="68"/>
    </location>
</feature>
<comment type="caution">
    <text evidence="2">The sequence shown here is derived from an EMBL/GenBank/DDBJ whole genome shotgun (WGS) entry which is preliminary data.</text>
</comment>
<dbReference type="Proteomes" id="UP001156691">
    <property type="component" value="Unassembled WGS sequence"/>
</dbReference>